<dbReference type="OrthoDB" id="3265172at2759"/>
<dbReference type="Proteomes" id="UP000092154">
    <property type="component" value="Unassembled WGS sequence"/>
</dbReference>
<evidence type="ECO:0000313" key="3">
    <source>
        <dbReference type="EMBL" id="OAX37137.1"/>
    </source>
</evidence>
<dbReference type="InParanoid" id="A0A1B7MX30"/>
<feature type="compositionally biased region" description="Polar residues" evidence="1">
    <location>
        <begin position="11"/>
        <end position="24"/>
    </location>
</feature>
<evidence type="ECO:0000313" key="4">
    <source>
        <dbReference type="Proteomes" id="UP000092154"/>
    </source>
</evidence>
<dbReference type="EMBL" id="KV448370">
    <property type="protein sequence ID" value="OAX37137.1"/>
    <property type="molecule type" value="Genomic_DNA"/>
</dbReference>
<keyword evidence="2" id="KW-1133">Transmembrane helix</keyword>
<feature type="region of interest" description="Disordered" evidence="1">
    <location>
        <begin position="1"/>
        <end position="26"/>
    </location>
</feature>
<keyword evidence="4" id="KW-1185">Reference proteome</keyword>
<keyword evidence="2" id="KW-0812">Transmembrane</keyword>
<feature type="transmembrane region" description="Helical" evidence="2">
    <location>
        <begin position="188"/>
        <end position="207"/>
    </location>
</feature>
<dbReference type="AlphaFoldDB" id="A0A1B7MX30"/>
<keyword evidence="2" id="KW-0472">Membrane</keyword>
<feature type="transmembrane region" description="Helical" evidence="2">
    <location>
        <begin position="132"/>
        <end position="152"/>
    </location>
</feature>
<name>A0A1B7MX30_9AGAM</name>
<organism evidence="3 4">
    <name type="scientific">Rhizopogon vinicolor AM-OR11-026</name>
    <dbReference type="NCBI Taxonomy" id="1314800"/>
    <lineage>
        <taxon>Eukaryota</taxon>
        <taxon>Fungi</taxon>
        <taxon>Dikarya</taxon>
        <taxon>Basidiomycota</taxon>
        <taxon>Agaricomycotina</taxon>
        <taxon>Agaricomycetes</taxon>
        <taxon>Agaricomycetidae</taxon>
        <taxon>Boletales</taxon>
        <taxon>Suillineae</taxon>
        <taxon>Rhizopogonaceae</taxon>
        <taxon>Rhizopogon</taxon>
    </lineage>
</organism>
<reference evidence="3 4" key="1">
    <citation type="submission" date="2016-06" db="EMBL/GenBank/DDBJ databases">
        <title>Comparative genomics of the ectomycorrhizal sister species Rhizopogon vinicolor and Rhizopogon vesiculosus (Basidiomycota: Boletales) reveals a divergence of the mating type B locus.</title>
        <authorList>
            <consortium name="DOE Joint Genome Institute"/>
            <person name="Mujic A.B."/>
            <person name="Kuo A."/>
            <person name="Tritt A."/>
            <person name="Lipzen A."/>
            <person name="Chen C."/>
            <person name="Johnson J."/>
            <person name="Sharma A."/>
            <person name="Barry K."/>
            <person name="Grigoriev I.V."/>
            <person name="Spatafora J.W."/>
        </authorList>
    </citation>
    <scope>NUCLEOTIDE SEQUENCE [LARGE SCALE GENOMIC DNA]</scope>
    <source>
        <strain evidence="3 4">AM-OR11-026</strain>
    </source>
</reference>
<proteinExistence type="predicted"/>
<sequence>MNKLRKPKPFATTSSPPAGSNNDASVPRHSLVSRTMQIASASLAVETTAHNFNTSEYLQTTWFSAPAAAKPRTIIEQYWAARALVAETVLSTRVQHQKEVAEVRLGEEEKRTKEIAALVRANEQRQGRLEKFVAVLVACLVVLFFVVLRILLYDSQKTKGASHFTIPILSPFTSVVEHETGIISTKSVTIFIVVLGILSYATFRHWFSRRAAARL</sequence>
<accession>A0A1B7MX30</accession>
<gene>
    <name evidence="3" type="ORF">K503DRAFT_771802</name>
</gene>
<evidence type="ECO:0000256" key="2">
    <source>
        <dbReference type="SAM" id="Phobius"/>
    </source>
</evidence>
<evidence type="ECO:0000256" key="1">
    <source>
        <dbReference type="SAM" id="MobiDB-lite"/>
    </source>
</evidence>
<protein>
    <submittedName>
        <fullName evidence="3">Uncharacterized protein</fullName>
    </submittedName>
</protein>